<evidence type="ECO:0000313" key="1">
    <source>
        <dbReference type="EMBL" id="KAK3673456.1"/>
    </source>
</evidence>
<protein>
    <submittedName>
        <fullName evidence="1">Uncharacterized protein</fullName>
    </submittedName>
</protein>
<organism evidence="1 2">
    <name type="scientific">Recurvomyces mirabilis</name>
    <dbReference type="NCBI Taxonomy" id="574656"/>
    <lineage>
        <taxon>Eukaryota</taxon>
        <taxon>Fungi</taxon>
        <taxon>Dikarya</taxon>
        <taxon>Ascomycota</taxon>
        <taxon>Pezizomycotina</taxon>
        <taxon>Dothideomycetes</taxon>
        <taxon>Dothideomycetidae</taxon>
        <taxon>Mycosphaerellales</taxon>
        <taxon>Teratosphaeriaceae</taxon>
        <taxon>Recurvomyces</taxon>
    </lineage>
</organism>
<dbReference type="Proteomes" id="UP001274830">
    <property type="component" value="Unassembled WGS sequence"/>
</dbReference>
<accession>A0AAE0WKL8</accession>
<sequence length="127" mass="14475">MRMKTSRSNRQQCLCARGSHIGRTGKYRAGTVHRATRLRSVGILSDPPAFVTEAVQHEARRDENRRKVYAKMAAEAERSELWDSMAQSGRDSGTIRRRVEADPKRALTGTAKDELIDDVRRFAGYRR</sequence>
<name>A0AAE0WKL8_9PEZI</name>
<comment type="caution">
    <text evidence="1">The sequence shown here is derived from an EMBL/GenBank/DDBJ whole genome shotgun (WGS) entry which is preliminary data.</text>
</comment>
<evidence type="ECO:0000313" key="2">
    <source>
        <dbReference type="Proteomes" id="UP001274830"/>
    </source>
</evidence>
<proteinExistence type="predicted"/>
<dbReference type="EMBL" id="JAUTXT010000025">
    <property type="protein sequence ID" value="KAK3673456.1"/>
    <property type="molecule type" value="Genomic_DNA"/>
</dbReference>
<reference evidence="1" key="1">
    <citation type="submission" date="2023-07" db="EMBL/GenBank/DDBJ databases">
        <title>Black Yeasts Isolated from many extreme environments.</title>
        <authorList>
            <person name="Coleine C."/>
            <person name="Stajich J.E."/>
            <person name="Selbmann L."/>
        </authorList>
    </citation>
    <scope>NUCLEOTIDE SEQUENCE</scope>
    <source>
        <strain evidence="1">CCFEE 5485</strain>
    </source>
</reference>
<dbReference type="AlphaFoldDB" id="A0AAE0WKL8"/>
<keyword evidence="2" id="KW-1185">Reference proteome</keyword>
<gene>
    <name evidence="1" type="ORF">LTR78_006690</name>
</gene>